<reference evidence="1 2" key="1">
    <citation type="submission" date="2021-06" db="EMBL/GenBank/DDBJ databases">
        <authorList>
            <person name="Criscuolo A."/>
        </authorList>
    </citation>
    <scope>NUCLEOTIDE SEQUENCE [LARGE SCALE GENOMIC DNA]</scope>
    <source>
        <strain evidence="2">CIP 111802</strain>
    </source>
</reference>
<evidence type="ECO:0000313" key="2">
    <source>
        <dbReference type="Proteomes" id="UP000730618"/>
    </source>
</evidence>
<organism evidence="1 2">
    <name type="scientific">Paenibacillus allorhizosphaerae</name>
    <dbReference type="NCBI Taxonomy" id="2849866"/>
    <lineage>
        <taxon>Bacteria</taxon>
        <taxon>Bacillati</taxon>
        <taxon>Bacillota</taxon>
        <taxon>Bacilli</taxon>
        <taxon>Bacillales</taxon>
        <taxon>Paenibacillaceae</taxon>
        <taxon>Paenibacillus</taxon>
    </lineage>
</organism>
<dbReference type="Proteomes" id="UP000730618">
    <property type="component" value="Unassembled WGS sequence"/>
</dbReference>
<dbReference type="RefSeq" id="WP_218099557.1">
    <property type="nucleotide sequence ID" value="NZ_CAJVCE010000008.1"/>
</dbReference>
<dbReference type="EMBL" id="CAJVCE010000008">
    <property type="protein sequence ID" value="CAG7644367.1"/>
    <property type="molecule type" value="Genomic_DNA"/>
</dbReference>
<keyword evidence="2" id="KW-1185">Reference proteome</keyword>
<protein>
    <recommendedName>
        <fullName evidence="3">NUDIX hydrolase</fullName>
    </recommendedName>
</protein>
<evidence type="ECO:0008006" key="3">
    <source>
        <dbReference type="Google" id="ProtNLM"/>
    </source>
</evidence>
<name>A0ABM8VIU9_9BACL</name>
<accession>A0ABM8VIU9</accession>
<gene>
    <name evidence="1" type="ORF">PAECIP111802_03243</name>
</gene>
<comment type="caution">
    <text evidence="1">The sequence shown here is derived from an EMBL/GenBank/DDBJ whole genome shotgun (WGS) entry which is preliminary data.</text>
</comment>
<evidence type="ECO:0000313" key="1">
    <source>
        <dbReference type="EMBL" id="CAG7644367.1"/>
    </source>
</evidence>
<sequence length="194" mass="21041">MISSDSIVTAGVFIQCRGLFPFQVGPTKAGTTLGVVRIGGHREHGETGWQCAAREAFEEAAVRVFPIKPPATYWYEASSEPELTLGDWPSDDVVPILVGMRQTSRQLTPIYLACSEDKPVPSTEAKALLLLSPGDIAAMVGSPPTLEQFMESGGQAVIKEDIPRHLRLEPFPQLRMLNALLQKHPEIALPPVSG</sequence>
<proteinExistence type="predicted"/>